<keyword evidence="5" id="KW-1185">Reference proteome</keyword>
<feature type="domain" description="PDZ" evidence="3">
    <location>
        <begin position="87"/>
        <end position="152"/>
    </location>
</feature>
<reference evidence="4" key="1">
    <citation type="submission" date="2021-04" db="EMBL/GenBank/DDBJ databases">
        <title>Luteolibacter sp. 32A isolated from the skin of an Anderson's salamander (Ambystoma andersonii).</title>
        <authorList>
            <person name="Spergser J."/>
            <person name="Busse H.-J."/>
        </authorList>
    </citation>
    <scope>NUCLEOTIDE SEQUENCE</scope>
    <source>
        <strain evidence="4">32A</strain>
    </source>
</reference>
<proteinExistence type="predicted"/>
<organism evidence="4 5">
    <name type="scientific">Luteolibacter ambystomatis</name>
    <dbReference type="NCBI Taxonomy" id="2824561"/>
    <lineage>
        <taxon>Bacteria</taxon>
        <taxon>Pseudomonadati</taxon>
        <taxon>Verrucomicrobiota</taxon>
        <taxon>Verrucomicrobiia</taxon>
        <taxon>Verrucomicrobiales</taxon>
        <taxon>Verrucomicrobiaceae</taxon>
        <taxon>Luteolibacter</taxon>
    </lineage>
</organism>
<protein>
    <submittedName>
        <fullName evidence="4">PDZ domain-containing protein</fullName>
    </submittedName>
</protein>
<dbReference type="KEGG" id="lamb:KBB96_02305"/>
<accession>A0A975PFQ7</accession>
<evidence type="ECO:0000259" key="3">
    <source>
        <dbReference type="PROSITE" id="PS50106"/>
    </source>
</evidence>
<feature type="chain" id="PRO_5037087132" evidence="2">
    <location>
        <begin position="23"/>
        <end position="342"/>
    </location>
</feature>
<dbReference type="SUPFAM" id="SSF50156">
    <property type="entry name" value="PDZ domain-like"/>
    <property type="match status" value="1"/>
</dbReference>
<dbReference type="SMART" id="SM00228">
    <property type="entry name" value="PDZ"/>
    <property type="match status" value="1"/>
</dbReference>
<dbReference type="Pfam" id="PF13180">
    <property type="entry name" value="PDZ_2"/>
    <property type="match status" value="1"/>
</dbReference>
<dbReference type="CDD" id="cd06779">
    <property type="entry name" value="cpPDZ_Deg_HtrA-like"/>
    <property type="match status" value="1"/>
</dbReference>
<evidence type="ECO:0000256" key="1">
    <source>
        <dbReference type="SAM" id="MobiDB-lite"/>
    </source>
</evidence>
<dbReference type="InterPro" id="IPR036034">
    <property type="entry name" value="PDZ_sf"/>
</dbReference>
<gene>
    <name evidence="4" type="ORF">KBB96_02305</name>
</gene>
<evidence type="ECO:0000313" key="5">
    <source>
        <dbReference type="Proteomes" id="UP000676169"/>
    </source>
</evidence>
<evidence type="ECO:0000313" key="4">
    <source>
        <dbReference type="EMBL" id="QUE51731.1"/>
    </source>
</evidence>
<dbReference type="RefSeq" id="WP_211631870.1">
    <property type="nucleotide sequence ID" value="NZ_CP073100.1"/>
</dbReference>
<feature type="signal peptide" evidence="2">
    <location>
        <begin position="1"/>
        <end position="22"/>
    </location>
</feature>
<dbReference type="Gene3D" id="2.30.42.10">
    <property type="match status" value="1"/>
</dbReference>
<dbReference type="EMBL" id="CP073100">
    <property type="protein sequence ID" value="QUE51731.1"/>
    <property type="molecule type" value="Genomic_DNA"/>
</dbReference>
<dbReference type="Proteomes" id="UP000676169">
    <property type="component" value="Chromosome"/>
</dbReference>
<dbReference type="AlphaFoldDB" id="A0A975PFQ7"/>
<feature type="region of interest" description="Disordered" evidence="1">
    <location>
        <begin position="35"/>
        <end position="66"/>
    </location>
</feature>
<dbReference type="PROSITE" id="PS50106">
    <property type="entry name" value="PDZ"/>
    <property type="match status" value="1"/>
</dbReference>
<keyword evidence="2" id="KW-0732">Signal</keyword>
<dbReference type="InterPro" id="IPR001478">
    <property type="entry name" value="PDZ"/>
</dbReference>
<sequence>MKTAKHAILSASLAALVTPAFAIEAPPDEVPAIQVPRDQPLAEDAPSVEAPLRNQRPEPRQAAQPAQATAYLGLGSGTVPDILSAHIGLKPGEGVIVRSLDPTGPASKAGFAINDVILKVDGKAVASHAELSSQVGAKKPGDEVAIDFIHAGKSESRKVILGTRPETELGMVPNEQPSYDRFFQGMPQDQAKRFRESLERGVRGRAGIHDPSGDPNLDMNVPEIDQVVREMQNRMQKMLEGNPGADASAAKEFNLNSESTVRLMDDQGSVEIKSKNGGKEVKIFDKGGSVVWSGPWETDKDREKAPEDVRARVDALKLDMNFKGGGLRLQFGSRARDPLLDQ</sequence>
<evidence type="ECO:0000256" key="2">
    <source>
        <dbReference type="SAM" id="SignalP"/>
    </source>
</evidence>
<name>A0A975PFQ7_9BACT</name>